<dbReference type="InterPro" id="IPR036390">
    <property type="entry name" value="WH_DNA-bd_sf"/>
</dbReference>
<evidence type="ECO:0000313" key="2">
    <source>
        <dbReference type="EMBL" id="GGE68245.1"/>
    </source>
</evidence>
<name>A0A917EQX0_9BACI</name>
<dbReference type="PANTHER" id="PTHR34293:SF1">
    <property type="entry name" value="HTH-TYPE TRANSCRIPTIONAL REGULATOR TRMBL2"/>
    <property type="match status" value="1"/>
</dbReference>
<dbReference type="InterPro" id="IPR002831">
    <property type="entry name" value="Tscrpt_reg_TrmB_N"/>
</dbReference>
<dbReference type="Pfam" id="PF01978">
    <property type="entry name" value="TrmB"/>
    <property type="match status" value="1"/>
</dbReference>
<dbReference type="InterPro" id="IPR051797">
    <property type="entry name" value="TrmB-like"/>
</dbReference>
<dbReference type="RefSeq" id="WP_188388016.1">
    <property type="nucleotide sequence ID" value="NZ_BMFK01000001.1"/>
</dbReference>
<protein>
    <submittedName>
        <fullName evidence="2">Transcriptional regulator</fullName>
    </submittedName>
</protein>
<dbReference type="AlphaFoldDB" id="A0A917EQX0"/>
<sequence>MIQKFGFSQYESNVYEALVCSEEPLDTTQIVKYSGVPKAKVYEILSRMADKGMIMESLSEKKKCYSALPLPLVIEKLTAEFQANVDELKSSVSKKRYADDRVWSLKVDSSIQAQCHELIEKATTSIKISSWHDDFIQYVPALERKQLDGVKVEALVVGKVESKLSNIHFLVPADEHHLLERYRLMVIDDSEIIFAGVEEEAWQAIKTASPPLVKFFSEFFYHDLALMQITEKFSWLLMDNEEIKETLMRLRY</sequence>
<accession>A0A917EQX0</accession>
<dbReference type="SUPFAM" id="SSF46785">
    <property type="entry name" value="Winged helix' DNA-binding domain"/>
    <property type="match status" value="1"/>
</dbReference>
<reference evidence="2" key="1">
    <citation type="journal article" date="2014" name="Int. J. Syst. Evol. Microbiol.">
        <title>Complete genome sequence of Corynebacterium casei LMG S-19264T (=DSM 44701T), isolated from a smear-ripened cheese.</title>
        <authorList>
            <consortium name="US DOE Joint Genome Institute (JGI-PGF)"/>
            <person name="Walter F."/>
            <person name="Albersmeier A."/>
            <person name="Kalinowski J."/>
            <person name="Ruckert C."/>
        </authorList>
    </citation>
    <scope>NUCLEOTIDE SEQUENCE</scope>
    <source>
        <strain evidence="2">CGMCC 1.12698</strain>
    </source>
</reference>
<gene>
    <name evidence="2" type="ORF">GCM10007140_17880</name>
</gene>
<dbReference type="InterPro" id="IPR036388">
    <property type="entry name" value="WH-like_DNA-bd_sf"/>
</dbReference>
<dbReference type="Proteomes" id="UP000605259">
    <property type="component" value="Unassembled WGS sequence"/>
</dbReference>
<keyword evidence="3" id="KW-1185">Reference proteome</keyword>
<evidence type="ECO:0000259" key="1">
    <source>
        <dbReference type="Pfam" id="PF01978"/>
    </source>
</evidence>
<feature type="domain" description="Transcription regulator TrmB N-terminal" evidence="1">
    <location>
        <begin position="3"/>
        <end position="69"/>
    </location>
</feature>
<comment type="caution">
    <text evidence="2">The sequence shown here is derived from an EMBL/GenBank/DDBJ whole genome shotgun (WGS) entry which is preliminary data.</text>
</comment>
<proteinExistence type="predicted"/>
<reference evidence="2" key="2">
    <citation type="submission" date="2020-09" db="EMBL/GenBank/DDBJ databases">
        <authorList>
            <person name="Sun Q."/>
            <person name="Zhou Y."/>
        </authorList>
    </citation>
    <scope>NUCLEOTIDE SEQUENCE</scope>
    <source>
        <strain evidence="2">CGMCC 1.12698</strain>
    </source>
</reference>
<dbReference type="Gene3D" id="1.10.10.10">
    <property type="entry name" value="Winged helix-like DNA-binding domain superfamily/Winged helix DNA-binding domain"/>
    <property type="match status" value="1"/>
</dbReference>
<dbReference type="CDD" id="cd09124">
    <property type="entry name" value="PLDc_like_TrmB_middle"/>
    <property type="match status" value="1"/>
</dbReference>
<evidence type="ECO:0000313" key="3">
    <source>
        <dbReference type="Proteomes" id="UP000605259"/>
    </source>
</evidence>
<dbReference type="EMBL" id="BMFK01000001">
    <property type="protein sequence ID" value="GGE68245.1"/>
    <property type="molecule type" value="Genomic_DNA"/>
</dbReference>
<organism evidence="2 3">
    <name type="scientific">Priestia taiwanensis</name>
    <dbReference type="NCBI Taxonomy" id="1347902"/>
    <lineage>
        <taxon>Bacteria</taxon>
        <taxon>Bacillati</taxon>
        <taxon>Bacillota</taxon>
        <taxon>Bacilli</taxon>
        <taxon>Bacillales</taxon>
        <taxon>Bacillaceae</taxon>
        <taxon>Priestia</taxon>
    </lineage>
</organism>
<dbReference type="PANTHER" id="PTHR34293">
    <property type="entry name" value="HTH-TYPE TRANSCRIPTIONAL REGULATOR TRMBL2"/>
    <property type="match status" value="1"/>
</dbReference>